<sequence>MMMWTLLAAMALVTFGFRFAFFAGFVTLTPGPRLQRLLSFSAPCVLTAMATPIAVAPHGALWLTPDSPYLVGGGVAVVLAGLRCSLLWVVVLSLTTFAGLRWLTLMP</sequence>
<keyword evidence="1" id="KW-0472">Membrane</keyword>
<keyword evidence="1" id="KW-0812">Transmembrane</keyword>
<dbReference type="EMBL" id="JAWIIJ010000003">
    <property type="protein sequence ID" value="MDV2078101.1"/>
    <property type="molecule type" value="Genomic_DNA"/>
</dbReference>
<proteinExistence type="predicted"/>
<evidence type="ECO:0000256" key="1">
    <source>
        <dbReference type="SAM" id="Phobius"/>
    </source>
</evidence>
<name>A0ABU3VUZ8_9GAMM</name>
<evidence type="ECO:0000313" key="3">
    <source>
        <dbReference type="Proteomes" id="UP001269819"/>
    </source>
</evidence>
<gene>
    <name evidence="2" type="ORF">RYS15_05370</name>
</gene>
<evidence type="ECO:0000313" key="2">
    <source>
        <dbReference type="EMBL" id="MDV2078101.1"/>
    </source>
</evidence>
<dbReference type="InterPro" id="IPR008407">
    <property type="entry name" value="Brnchd-chn_aa_trnsp_AzlD"/>
</dbReference>
<comment type="caution">
    <text evidence="2">The sequence shown here is derived from an EMBL/GenBank/DDBJ whole genome shotgun (WGS) entry which is preliminary data.</text>
</comment>
<keyword evidence="1" id="KW-1133">Transmembrane helix</keyword>
<keyword evidence="3" id="KW-1185">Reference proteome</keyword>
<protein>
    <submittedName>
        <fullName evidence="2">AzlD domain-containing protein</fullName>
    </submittedName>
</protein>
<dbReference type="Pfam" id="PF05437">
    <property type="entry name" value="AzlD"/>
    <property type="match status" value="1"/>
</dbReference>
<feature type="transmembrane region" description="Helical" evidence="1">
    <location>
        <begin position="38"/>
        <end position="63"/>
    </location>
</feature>
<dbReference type="Proteomes" id="UP001269819">
    <property type="component" value="Unassembled WGS sequence"/>
</dbReference>
<reference evidence="2 3" key="1">
    <citation type="submission" date="2023-10" db="EMBL/GenBank/DDBJ databases">
        <title>Characteristics and mechanism of a salt-tolerant marine origin heterotrophic nitrifying- aerobic denitrifying bacteria Marinobacter xestospongiae HN1.</title>
        <authorList>
            <person name="Qi R."/>
        </authorList>
    </citation>
    <scope>NUCLEOTIDE SEQUENCE [LARGE SCALE GENOMIC DNA]</scope>
    <source>
        <strain evidence="2 3">HN1</strain>
    </source>
</reference>
<feature type="transmembrane region" description="Helical" evidence="1">
    <location>
        <begin position="75"/>
        <end position="100"/>
    </location>
</feature>
<dbReference type="RefSeq" id="WP_227173149.1">
    <property type="nucleotide sequence ID" value="NZ_JAWIIJ010000003.1"/>
</dbReference>
<organism evidence="2 3">
    <name type="scientific">Marinobacter xestospongiae</name>
    <dbReference type="NCBI Taxonomy" id="994319"/>
    <lineage>
        <taxon>Bacteria</taxon>
        <taxon>Pseudomonadati</taxon>
        <taxon>Pseudomonadota</taxon>
        <taxon>Gammaproteobacteria</taxon>
        <taxon>Pseudomonadales</taxon>
        <taxon>Marinobacteraceae</taxon>
        <taxon>Marinobacter</taxon>
    </lineage>
</organism>
<accession>A0ABU3VUZ8</accession>